<dbReference type="PIRSF" id="PIRSF039072">
    <property type="entry name" value="ATPase_subunit_beta"/>
    <property type="match status" value="1"/>
</dbReference>
<dbReference type="InterPro" id="IPR050053">
    <property type="entry name" value="ATPase_alpha/beta_chains"/>
</dbReference>
<dbReference type="InterPro" id="IPR036121">
    <property type="entry name" value="ATPase_F1/V1/A1_a/bsu_N_sf"/>
</dbReference>
<evidence type="ECO:0000256" key="11">
    <source>
        <dbReference type="ARBA" id="ARBA00023310"/>
    </source>
</evidence>
<keyword evidence="3 12" id="KW-0813">Transport</keyword>
<dbReference type="Gene3D" id="1.10.1140.10">
    <property type="entry name" value="Bovine Mitochondrial F1-atpase, Atp Synthase Beta Chain, Chain D, domain 3"/>
    <property type="match status" value="1"/>
</dbReference>
<keyword evidence="10 12" id="KW-0139">CF(1)</keyword>
<dbReference type="EC" id="7.1.2.2" evidence="12"/>
<evidence type="ECO:0000259" key="13">
    <source>
        <dbReference type="SMART" id="SM00382"/>
    </source>
</evidence>
<proteinExistence type="inferred from homology"/>
<keyword evidence="7 12" id="KW-1278">Translocase</keyword>
<dbReference type="InterPro" id="IPR020003">
    <property type="entry name" value="ATPase_a/bsu_AS"/>
</dbReference>
<name>A0A521CX61_9RHOB</name>
<dbReference type="AlphaFoldDB" id="A0A521CX61"/>
<dbReference type="PANTHER" id="PTHR15184:SF71">
    <property type="entry name" value="ATP SYNTHASE SUBUNIT BETA, MITOCHONDRIAL"/>
    <property type="match status" value="1"/>
</dbReference>
<dbReference type="SUPFAM" id="SSF52540">
    <property type="entry name" value="P-loop containing nucleoside triphosphate hydrolases"/>
    <property type="match status" value="1"/>
</dbReference>
<gene>
    <name evidence="12" type="primary">atpD</name>
    <name evidence="14" type="ORF">SAMN06265380_10420</name>
</gene>
<dbReference type="CDD" id="cd18110">
    <property type="entry name" value="ATP-synt_F1_beta_C"/>
    <property type="match status" value="1"/>
</dbReference>
<evidence type="ECO:0000256" key="7">
    <source>
        <dbReference type="ARBA" id="ARBA00022967"/>
    </source>
</evidence>
<accession>A0A521CX61</accession>
<evidence type="ECO:0000256" key="3">
    <source>
        <dbReference type="ARBA" id="ARBA00022448"/>
    </source>
</evidence>
<keyword evidence="8 12" id="KW-0406">Ion transport</keyword>
<dbReference type="GO" id="GO:0005886">
    <property type="term" value="C:plasma membrane"/>
    <property type="evidence" value="ECO:0007669"/>
    <property type="project" value="UniProtKB-SubCell"/>
</dbReference>
<dbReference type="RefSeq" id="WP_142636495.1">
    <property type="nucleotide sequence ID" value="NZ_CANLVA010000001.1"/>
</dbReference>
<dbReference type="InterPro" id="IPR000194">
    <property type="entry name" value="ATPase_F1/V1/A1_a/bsu_nucl-bd"/>
</dbReference>
<keyword evidence="12" id="KW-1003">Cell membrane</keyword>
<keyword evidence="6 12" id="KW-0067">ATP-binding</keyword>
<dbReference type="InterPro" id="IPR027417">
    <property type="entry name" value="P-loop_NTPase"/>
</dbReference>
<dbReference type="NCBIfam" id="TIGR01039">
    <property type="entry name" value="atpD"/>
    <property type="match status" value="1"/>
</dbReference>
<dbReference type="PANTHER" id="PTHR15184">
    <property type="entry name" value="ATP SYNTHASE"/>
    <property type="match status" value="1"/>
</dbReference>
<dbReference type="Proteomes" id="UP000319555">
    <property type="component" value="Unassembled WGS sequence"/>
</dbReference>
<keyword evidence="11 12" id="KW-0066">ATP synthesis</keyword>
<dbReference type="Gene3D" id="2.40.10.170">
    <property type="match status" value="1"/>
</dbReference>
<feature type="domain" description="AAA+ ATPase" evidence="13">
    <location>
        <begin position="143"/>
        <end position="328"/>
    </location>
</feature>
<dbReference type="InterPro" id="IPR024034">
    <property type="entry name" value="ATPase_F1/V1_b/a_C"/>
</dbReference>
<feature type="binding site" evidence="12">
    <location>
        <begin position="151"/>
        <end position="158"/>
    </location>
    <ligand>
        <name>ATP</name>
        <dbReference type="ChEBI" id="CHEBI:30616"/>
    </ligand>
</feature>
<comment type="similarity">
    <text evidence="2 12">Belongs to the ATPase alpha/beta chains family.</text>
</comment>
<dbReference type="Gene3D" id="3.40.50.300">
    <property type="entry name" value="P-loop containing nucleotide triphosphate hydrolases"/>
    <property type="match status" value="1"/>
</dbReference>
<keyword evidence="5 12" id="KW-0375">Hydrogen ion transport</keyword>
<dbReference type="InterPro" id="IPR055190">
    <property type="entry name" value="ATP-synt_VA_C"/>
</dbReference>
<dbReference type="Pfam" id="PF02874">
    <property type="entry name" value="ATP-synt_ab_N"/>
    <property type="match status" value="1"/>
</dbReference>
<keyword evidence="9 12" id="KW-0472">Membrane</keyword>
<dbReference type="GO" id="GO:0046933">
    <property type="term" value="F:proton-transporting ATP synthase activity, rotational mechanism"/>
    <property type="evidence" value="ECO:0007669"/>
    <property type="project" value="UniProtKB-UniRule"/>
</dbReference>
<dbReference type="FunFam" id="3.40.50.300:FF:000026">
    <property type="entry name" value="ATP synthase subunit beta"/>
    <property type="match status" value="1"/>
</dbReference>
<dbReference type="Pfam" id="PF00006">
    <property type="entry name" value="ATP-synt_ab"/>
    <property type="match status" value="1"/>
</dbReference>
<evidence type="ECO:0000313" key="15">
    <source>
        <dbReference type="Proteomes" id="UP000319555"/>
    </source>
</evidence>
<evidence type="ECO:0000256" key="9">
    <source>
        <dbReference type="ARBA" id="ARBA00023136"/>
    </source>
</evidence>
<evidence type="ECO:0000256" key="6">
    <source>
        <dbReference type="ARBA" id="ARBA00022840"/>
    </source>
</evidence>
<comment type="subcellular location">
    <subcellularLocation>
        <location evidence="12">Cell membrane</location>
        <topology evidence="12">Peripheral membrane protein</topology>
    </subcellularLocation>
    <subcellularLocation>
        <location evidence="1">Membrane</location>
    </subcellularLocation>
</comment>
<dbReference type="PROSITE" id="PS00152">
    <property type="entry name" value="ATPASE_ALPHA_BETA"/>
    <property type="match status" value="1"/>
</dbReference>
<organism evidence="14 15">
    <name type="scientific">Ruegeria faecimaris</name>
    <dbReference type="NCBI Taxonomy" id="686389"/>
    <lineage>
        <taxon>Bacteria</taxon>
        <taxon>Pseudomonadati</taxon>
        <taxon>Pseudomonadota</taxon>
        <taxon>Alphaproteobacteria</taxon>
        <taxon>Rhodobacterales</taxon>
        <taxon>Roseobacteraceae</taxon>
        <taxon>Ruegeria</taxon>
    </lineage>
</organism>
<evidence type="ECO:0000256" key="2">
    <source>
        <dbReference type="ARBA" id="ARBA00008936"/>
    </source>
</evidence>
<evidence type="ECO:0000313" key="14">
    <source>
        <dbReference type="EMBL" id="SMO64056.1"/>
    </source>
</evidence>
<evidence type="ECO:0000256" key="8">
    <source>
        <dbReference type="ARBA" id="ARBA00023065"/>
    </source>
</evidence>
<evidence type="ECO:0000256" key="4">
    <source>
        <dbReference type="ARBA" id="ARBA00022741"/>
    </source>
</evidence>
<dbReference type="CDD" id="cd18115">
    <property type="entry name" value="ATP-synt_F1_beta_N"/>
    <property type="match status" value="1"/>
</dbReference>
<dbReference type="EMBL" id="FXTE01000004">
    <property type="protein sequence ID" value="SMO64056.1"/>
    <property type="molecule type" value="Genomic_DNA"/>
</dbReference>
<dbReference type="HAMAP" id="MF_01347">
    <property type="entry name" value="ATP_synth_beta_bact"/>
    <property type="match status" value="1"/>
</dbReference>
<dbReference type="GO" id="GO:0005524">
    <property type="term" value="F:ATP binding"/>
    <property type="evidence" value="ECO:0007669"/>
    <property type="project" value="UniProtKB-UniRule"/>
</dbReference>
<protein>
    <recommendedName>
        <fullName evidence="12">ATP synthase subunit beta</fullName>
        <ecNumber evidence="12">7.1.2.2</ecNumber>
    </recommendedName>
    <alternativeName>
        <fullName evidence="12">ATP synthase F1 sector subunit beta</fullName>
    </alternativeName>
    <alternativeName>
        <fullName evidence="12">F-ATPase subunit beta</fullName>
    </alternativeName>
</protein>
<reference evidence="14 15" key="1">
    <citation type="submission" date="2017-05" db="EMBL/GenBank/DDBJ databases">
        <authorList>
            <person name="Varghese N."/>
            <person name="Submissions S."/>
        </authorList>
    </citation>
    <scope>NUCLEOTIDE SEQUENCE [LARGE SCALE GENOMIC DNA]</scope>
    <source>
        <strain evidence="14 15">DSM 28009</strain>
    </source>
</reference>
<dbReference type="FunFam" id="2.40.10.170:FF:000004">
    <property type="entry name" value="ATP synthase subunit beta"/>
    <property type="match status" value="1"/>
</dbReference>
<dbReference type="Pfam" id="PF22919">
    <property type="entry name" value="ATP-synt_VA_C"/>
    <property type="match status" value="1"/>
</dbReference>
<keyword evidence="4 12" id="KW-0547">Nucleotide-binding</keyword>
<dbReference type="GO" id="GO:0045259">
    <property type="term" value="C:proton-transporting ATP synthase complex"/>
    <property type="evidence" value="ECO:0007669"/>
    <property type="project" value="UniProtKB-KW"/>
</dbReference>
<dbReference type="InterPro" id="IPR003593">
    <property type="entry name" value="AAA+_ATPase"/>
</dbReference>
<dbReference type="InterPro" id="IPR005722">
    <property type="entry name" value="ATP_synth_F1_bsu"/>
</dbReference>
<dbReference type="SUPFAM" id="SSF47917">
    <property type="entry name" value="C-terminal domain of alpha and beta subunits of F1 ATP synthase"/>
    <property type="match status" value="1"/>
</dbReference>
<evidence type="ECO:0000256" key="10">
    <source>
        <dbReference type="ARBA" id="ARBA00023196"/>
    </source>
</evidence>
<dbReference type="InterPro" id="IPR004100">
    <property type="entry name" value="ATPase_F1/V1/A1_a/bsu_N"/>
</dbReference>
<dbReference type="OrthoDB" id="9801639at2"/>
<comment type="function">
    <text evidence="12">Produces ATP from ADP in the presence of a proton gradient across the membrane. The catalytic sites are hosted primarily by the beta subunits.</text>
</comment>
<dbReference type="CDD" id="cd01133">
    <property type="entry name" value="F1-ATPase_beta_CD"/>
    <property type="match status" value="1"/>
</dbReference>
<evidence type="ECO:0000256" key="5">
    <source>
        <dbReference type="ARBA" id="ARBA00022781"/>
    </source>
</evidence>
<dbReference type="FunFam" id="1.10.1140.10:FF:000001">
    <property type="entry name" value="ATP synthase subunit beta"/>
    <property type="match status" value="1"/>
</dbReference>
<comment type="catalytic activity">
    <reaction evidence="12">
        <text>ATP + H2O + 4 H(+)(in) = ADP + phosphate + 5 H(+)(out)</text>
        <dbReference type="Rhea" id="RHEA:57720"/>
        <dbReference type="ChEBI" id="CHEBI:15377"/>
        <dbReference type="ChEBI" id="CHEBI:15378"/>
        <dbReference type="ChEBI" id="CHEBI:30616"/>
        <dbReference type="ChEBI" id="CHEBI:43474"/>
        <dbReference type="ChEBI" id="CHEBI:456216"/>
        <dbReference type="EC" id="7.1.2.2"/>
    </reaction>
</comment>
<evidence type="ECO:0000256" key="12">
    <source>
        <dbReference type="HAMAP-Rule" id="MF_01347"/>
    </source>
</evidence>
<dbReference type="SUPFAM" id="SSF50615">
    <property type="entry name" value="N-terminal domain of alpha and beta subunits of F1 ATP synthase"/>
    <property type="match status" value="1"/>
</dbReference>
<dbReference type="SMART" id="SM00382">
    <property type="entry name" value="AAA"/>
    <property type="match status" value="1"/>
</dbReference>
<evidence type="ECO:0000256" key="1">
    <source>
        <dbReference type="ARBA" id="ARBA00004370"/>
    </source>
</evidence>
<sequence length="474" mass="50223">MANAKGKVTQIIGAVVDVQFDDALPEILNALDTTNNGKKLVLEVAQHLGENTVRTIAMDATEGLVRGAEVTDTGAPIAVPVGNATLGRILNVVGEPIDEKGPVETTETRSIHQDAPDFADQATESEVLVTGIKVVDLLAPYAKGGKIGLFGGAGVGKTVLIMELINNIAKVHSGVSVFAGVGERTREGNDLYHEMIESGVIVPDKLEDSKIALVYGQMNEPPGARMRIALSGLTLAEQFRDATGADVLFFVDNIFRFTQAGSEVSALLGRIPSAVGYQPTLATDMGAMQERITSTKSGSITSVQAVYVPADDLTDPAPATSFAHLDATTVLNRAISEKGIYPAVDPLDSTSRLLDPAIVGEEHYTVATDVQQILQRYKSLQDIIAILGMDELSEEDKLTVARARKIERFLSQPFDVAEVFTGSPGVQVPLDVTIASFKAVVAGEYDHLPEAAFLMVGGIDEVIAKAEKMAAEAA</sequence>
<keyword evidence="15" id="KW-1185">Reference proteome</keyword>